<dbReference type="SUPFAM" id="SSF57850">
    <property type="entry name" value="RING/U-box"/>
    <property type="match status" value="1"/>
</dbReference>
<evidence type="ECO:0000313" key="5">
    <source>
        <dbReference type="EMBL" id="KAF3325126.1"/>
    </source>
</evidence>
<dbReference type="Gene3D" id="3.30.40.10">
    <property type="entry name" value="Zinc/RING finger domain, C3HC4 (zinc finger)"/>
    <property type="match status" value="1"/>
</dbReference>
<dbReference type="Proteomes" id="UP000623129">
    <property type="component" value="Unassembled WGS sequence"/>
</dbReference>
<dbReference type="InterPro" id="IPR013083">
    <property type="entry name" value="Znf_RING/FYVE/PHD"/>
</dbReference>
<dbReference type="InterPro" id="IPR001841">
    <property type="entry name" value="Znf_RING"/>
</dbReference>
<comment type="caution">
    <text evidence="5">The sequence shown here is derived from an EMBL/GenBank/DDBJ whole genome shotgun (WGS) entry which is preliminary data.</text>
</comment>
<dbReference type="OrthoDB" id="665973at2759"/>
<dbReference type="GO" id="GO:0008270">
    <property type="term" value="F:zinc ion binding"/>
    <property type="evidence" value="ECO:0007669"/>
    <property type="project" value="UniProtKB-KW"/>
</dbReference>
<evidence type="ECO:0000256" key="3">
    <source>
        <dbReference type="SAM" id="MobiDB-lite"/>
    </source>
</evidence>
<gene>
    <name evidence="5" type="ORF">FCM35_KLT11283</name>
</gene>
<evidence type="ECO:0000259" key="4">
    <source>
        <dbReference type="PROSITE" id="PS50089"/>
    </source>
</evidence>
<keyword evidence="1" id="KW-0863">Zinc-finger</keyword>
<dbReference type="PANTHER" id="PTHR47344:SF1">
    <property type="entry name" value="RING ZINC FINGER PROTEIN-RELATED"/>
    <property type="match status" value="1"/>
</dbReference>
<keyword evidence="6" id="KW-1185">Reference proteome</keyword>
<feature type="compositionally biased region" description="Polar residues" evidence="3">
    <location>
        <begin position="322"/>
        <end position="333"/>
    </location>
</feature>
<sequence>MAESNPNASVPATTSSSSAAASDPTAAEKAICPICYDHLHTVSELLQSIPDCGHVFHEVCLRHWSDYCPVGKDPTCPVCKQCYAQHPPIRLYFQSTANSDSTDAEEPATNPDRITANLPQGAVIRMELRISALDARVREVDYKVNRLFRESADREVTLLCELTRQEQLHTENITELAKKISECKNLKKKNSSLSKELSALKSENRKLKSRCNILTRSEARTQRKLDEALKLNELLKERMEELQREREGTTRKALGKRKAEAISSKLYASLKNEKASKKRKAEAVISDTKRTVIVTKSMVGKKALVLNESAGCTDAGEKVSGKNESSNATGTQKSVRRVRELRSLIQSQKADVEVALPRIGNRGKGQRSKVSKN</sequence>
<dbReference type="PANTHER" id="PTHR47344">
    <property type="entry name" value="RING ZINC FINGER PROTEIN-RELATED"/>
    <property type="match status" value="1"/>
</dbReference>
<organism evidence="5 6">
    <name type="scientific">Carex littledalei</name>
    <dbReference type="NCBI Taxonomy" id="544730"/>
    <lineage>
        <taxon>Eukaryota</taxon>
        <taxon>Viridiplantae</taxon>
        <taxon>Streptophyta</taxon>
        <taxon>Embryophyta</taxon>
        <taxon>Tracheophyta</taxon>
        <taxon>Spermatophyta</taxon>
        <taxon>Magnoliopsida</taxon>
        <taxon>Liliopsida</taxon>
        <taxon>Poales</taxon>
        <taxon>Cyperaceae</taxon>
        <taxon>Cyperoideae</taxon>
        <taxon>Cariceae</taxon>
        <taxon>Carex</taxon>
        <taxon>Carex subgen. Euthyceras</taxon>
    </lineage>
</organism>
<keyword evidence="2" id="KW-0175">Coiled coil</keyword>
<dbReference type="PROSITE" id="PS50089">
    <property type="entry name" value="ZF_RING_2"/>
    <property type="match status" value="1"/>
</dbReference>
<feature type="domain" description="RING-type" evidence="4">
    <location>
        <begin position="32"/>
        <end position="80"/>
    </location>
</feature>
<dbReference type="AlphaFoldDB" id="A0A833QNI8"/>
<name>A0A833QNI8_9POAL</name>
<keyword evidence="1" id="KW-0862">Zinc</keyword>
<evidence type="ECO:0000256" key="1">
    <source>
        <dbReference type="PROSITE-ProRule" id="PRU00175"/>
    </source>
</evidence>
<evidence type="ECO:0000313" key="6">
    <source>
        <dbReference type="Proteomes" id="UP000623129"/>
    </source>
</evidence>
<proteinExistence type="predicted"/>
<dbReference type="Pfam" id="PF13639">
    <property type="entry name" value="zf-RING_2"/>
    <property type="match status" value="1"/>
</dbReference>
<feature type="region of interest" description="Disordered" evidence="3">
    <location>
        <begin position="313"/>
        <end position="342"/>
    </location>
</feature>
<evidence type="ECO:0000256" key="2">
    <source>
        <dbReference type="SAM" id="Coils"/>
    </source>
</evidence>
<keyword evidence="1" id="KW-0479">Metal-binding</keyword>
<feature type="region of interest" description="Disordered" evidence="3">
    <location>
        <begin position="1"/>
        <end position="21"/>
    </location>
</feature>
<accession>A0A833QNI8</accession>
<dbReference type="EMBL" id="SWLB01000021">
    <property type="protein sequence ID" value="KAF3325126.1"/>
    <property type="molecule type" value="Genomic_DNA"/>
</dbReference>
<reference evidence="5" key="1">
    <citation type="submission" date="2020-01" db="EMBL/GenBank/DDBJ databases">
        <title>Genome sequence of Kobresia littledalei, the first chromosome-level genome in the family Cyperaceae.</title>
        <authorList>
            <person name="Qu G."/>
        </authorList>
    </citation>
    <scope>NUCLEOTIDE SEQUENCE</scope>
    <source>
        <strain evidence="5">C.B.Clarke</strain>
        <tissue evidence="5">Leaf</tissue>
    </source>
</reference>
<feature type="coiled-coil region" evidence="2">
    <location>
        <begin position="176"/>
        <end position="252"/>
    </location>
</feature>
<dbReference type="SMART" id="SM00184">
    <property type="entry name" value="RING"/>
    <property type="match status" value="1"/>
</dbReference>
<protein>
    <submittedName>
        <fullName evidence="5">E3 ubiquitin-protein ligase TRAIP-like protein</fullName>
    </submittedName>
</protein>